<evidence type="ECO:0000256" key="4">
    <source>
        <dbReference type="ARBA" id="ARBA00022741"/>
    </source>
</evidence>
<evidence type="ECO:0000256" key="7">
    <source>
        <dbReference type="ARBA" id="ARBA00047899"/>
    </source>
</evidence>
<dbReference type="EC" id="2.7.11.1" evidence="1"/>
<reference evidence="13" key="1">
    <citation type="submission" date="2021-06" db="EMBL/GenBank/DDBJ databases">
        <title>Comparative genomics, transcriptomics and evolutionary studies reveal genomic signatures of adaptation to plant cell wall in hemibiotrophic fungi.</title>
        <authorList>
            <consortium name="DOE Joint Genome Institute"/>
            <person name="Baroncelli R."/>
            <person name="Diaz J.F."/>
            <person name="Benocci T."/>
            <person name="Peng M."/>
            <person name="Battaglia E."/>
            <person name="Haridas S."/>
            <person name="Andreopoulos W."/>
            <person name="Labutti K."/>
            <person name="Pangilinan J."/>
            <person name="Floch G.L."/>
            <person name="Makela M.R."/>
            <person name="Henrissat B."/>
            <person name="Grigoriev I.V."/>
            <person name="Crouch J.A."/>
            <person name="De Vries R.P."/>
            <person name="Sukno S.A."/>
            <person name="Thon M.R."/>
        </authorList>
    </citation>
    <scope>NUCLEOTIDE SEQUENCE</scope>
    <source>
        <strain evidence="13">CBS 125086</strain>
    </source>
</reference>
<comment type="catalytic activity">
    <reaction evidence="7">
        <text>L-threonyl-[protein] + ATP = O-phospho-L-threonyl-[protein] + ADP + H(+)</text>
        <dbReference type="Rhea" id="RHEA:46608"/>
        <dbReference type="Rhea" id="RHEA-COMP:11060"/>
        <dbReference type="Rhea" id="RHEA-COMP:11605"/>
        <dbReference type="ChEBI" id="CHEBI:15378"/>
        <dbReference type="ChEBI" id="CHEBI:30013"/>
        <dbReference type="ChEBI" id="CHEBI:30616"/>
        <dbReference type="ChEBI" id="CHEBI:61977"/>
        <dbReference type="ChEBI" id="CHEBI:456216"/>
        <dbReference type="EC" id="2.7.11.1"/>
    </reaction>
</comment>
<sequence length="697" mass="80822">MHQPTRGGNISRSNPIPVAPSITATHTLSTDLSPGFDGQALHSLWSPHVRSPAPKPNVLVKNRKHYQQESLGSNRGSTTTQKIIHRFRGMAKPASKLVHPRGLRHPVIQPVITHPLGPPSPVISQDISPQRLPDKKKLEEQLIWGHISDKQRVLTVEKAAAAKIYLETYYKEVLRDGLTPRELRMARFRHDIHHLDQWEKEEYWKWYLKTETDHLRKQRSTTSDLGTARGSDLENLETLQILGKGSFGVVKLVWDRSRRHVYAMKVIRKSDMIRSCQEGHLRAERDFLAASENSQWIVSLIASFQDPTNLYLLMDYMPGGDFLGLLIRENILTESRTRFYIAEMILCVEEAHKLGCIHRDVKPDNFLIGADGHLKISDFGLAFDDHWSHDTSYYKWHRQWLLSLMGVRLDGDREDRKAARGGGYPQRPSSPAGSSKHAPPFDIVQSNALYSPTNYQTTLVFPVDGVQVSKMCRHLIRNLLQDKRDRLSSPKYRDQDERRARQQLLGHTETPRNYVFPDDANEIKAHPWFRGVPWEKIRLVRPEWIPNIKSFADAHYFKEDESISDWSESVDSDIGEGLEDPADFDFEFLQVGFEYDVQALINDFTARPYDSTRLKRFDRDIENHSELEDIQKEYLKCYARRAGQKERKRPRDKLLRDPWVKDEVLQMRKQTSFLGYSWRCKSPLRRQGVHEHLPTIS</sequence>
<dbReference type="InterPro" id="IPR008271">
    <property type="entry name" value="Ser/Thr_kinase_AS"/>
</dbReference>
<dbReference type="SMART" id="SM00220">
    <property type="entry name" value="S_TKc"/>
    <property type="match status" value="1"/>
</dbReference>
<evidence type="ECO:0000256" key="10">
    <source>
        <dbReference type="SAM" id="MobiDB-lite"/>
    </source>
</evidence>
<dbReference type="PANTHER" id="PTHR24356:SF400">
    <property type="entry name" value="SERINE_THREONINE-PROTEIN KINASE CBK1"/>
    <property type="match status" value="1"/>
</dbReference>
<organism evidence="13 14">
    <name type="scientific">Colletotrichum navitas</name>
    <dbReference type="NCBI Taxonomy" id="681940"/>
    <lineage>
        <taxon>Eukaryota</taxon>
        <taxon>Fungi</taxon>
        <taxon>Dikarya</taxon>
        <taxon>Ascomycota</taxon>
        <taxon>Pezizomycotina</taxon>
        <taxon>Sordariomycetes</taxon>
        <taxon>Hypocreomycetidae</taxon>
        <taxon>Glomerellales</taxon>
        <taxon>Glomerellaceae</taxon>
        <taxon>Colletotrichum</taxon>
        <taxon>Colletotrichum graminicola species complex</taxon>
    </lineage>
</organism>
<dbReference type="Proteomes" id="UP001230504">
    <property type="component" value="Unassembled WGS sequence"/>
</dbReference>
<evidence type="ECO:0000256" key="3">
    <source>
        <dbReference type="ARBA" id="ARBA00022679"/>
    </source>
</evidence>
<dbReference type="PROSITE" id="PS00108">
    <property type="entry name" value="PROTEIN_KINASE_ST"/>
    <property type="match status" value="1"/>
</dbReference>
<feature type="region of interest" description="Disordered" evidence="10">
    <location>
        <begin position="1"/>
        <end position="20"/>
    </location>
</feature>
<dbReference type="InterPro" id="IPR017441">
    <property type="entry name" value="Protein_kinase_ATP_BS"/>
</dbReference>
<protein>
    <recommendedName>
        <fullName evidence="1">non-specific serine/threonine protein kinase</fullName>
        <ecNumber evidence="1">2.7.11.1</ecNumber>
    </recommendedName>
</protein>
<keyword evidence="4 9" id="KW-0547">Nucleotide-binding</keyword>
<evidence type="ECO:0000259" key="12">
    <source>
        <dbReference type="PROSITE" id="PS51285"/>
    </source>
</evidence>
<feature type="domain" description="Protein kinase" evidence="11">
    <location>
        <begin position="236"/>
        <end position="529"/>
    </location>
</feature>
<evidence type="ECO:0000256" key="2">
    <source>
        <dbReference type="ARBA" id="ARBA00022527"/>
    </source>
</evidence>
<keyword evidence="3" id="KW-0808">Transferase</keyword>
<dbReference type="AlphaFoldDB" id="A0AAD8VCE0"/>
<feature type="compositionally biased region" description="Polar residues" evidence="10">
    <location>
        <begin position="1"/>
        <end position="14"/>
    </location>
</feature>
<evidence type="ECO:0000256" key="5">
    <source>
        <dbReference type="ARBA" id="ARBA00022777"/>
    </source>
</evidence>
<dbReference type="Pfam" id="PF00069">
    <property type="entry name" value="Pkinase"/>
    <property type="match status" value="1"/>
</dbReference>
<evidence type="ECO:0000259" key="11">
    <source>
        <dbReference type="PROSITE" id="PS50011"/>
    </source>
</evidence>
<feature type="domain" description="AGC-kinase C-terminal" evidence="12">
    <location>
        <begin position="530"/>
        <end position="605"/>
    </location>
</feature>
<dbReference type="RefSeq" id="XP_060420499.1">
    <property type="nucleotide sequence ID" value="XM_060553396.1"/>
</dbReference>
<evidence type="ECO:0000256" key="1">
    <source>
        <dbReference type="ARBA" id="ARBA00012513"/>
    </source>
</evidence>
<comment type="catalytic activity">
    <reaction evidence="8">
        <text>L-seryl-[protein] + ATP = O-phospho-L-seryl-[protein] + ADP + H(+)</text>
        <dbReference type="Rhea" id="RHEA:17989"/>
        <dbReference type="Rhea" id="RHEA-COMP:9863"/>
        <dbReference type="Rhea" id="RHEA-COMP:11604"/>
        <dbReference type="ChEBI" id="CHEBI:15378"/>
        <dbReference type="ChEBI" id="CHEBI:29999"/>
        <dbReference type="ChEBI" id="CHEBI:30616"/>
        <dbReference type="ChEBI" id="CHEBI:83421"/>
        <dbReference type="ChEBI" id="CHEBI:456216"/>
        <dbReference type="EC" id="2.7.11.1"/>
    </reaction>
</comment>
<dbReference type="PROSITE" id="PS50011">
    <property type="entry name" value="PROTEIN_KINASE_DOM"/>
    <property type="match status" value="1"/>
</dbReference>
<evidence type="ECO:0000313" key="14">
    <source>
        <dbReference type="Proteomes" id="UP001230504"/>
    </source>
</evidence>
<evidence type="ECO:0000256" key="8">
    <source>
        <dbReference type="ARBA" id="ARBA00048679"/>
    </source>
</evidence>
<evidence type="ECO:0000256" key="9">
    <source>
        <dbReference type="PROSITE-ProRule" id="PRU10141"/>
    </source>
</evidence>
<dbReference type="SUPFAM" id="SSF56112">
    <property type="entry name" value="Protein kinase-like (PK-like)"/>
    <property type="match status" value="1"/>
</dbReference>
<name>A0AAD8VCE0_9PEZI</name>
<dbReference type="Gene3D" id="3.30.200.20">
    <property type="entry name" value="Phosphorylase Kinase, domain 1"/>
    <property type="match status" value="1"/>
</dbReference>
<dbReference type="EMBL" id="JAHLJV010000001">
    <property type="protein sequence ID" value="KAK1600003.1"/>
    <property type="molecule type" value="Genomic_DNA"/>
</dbReference>
<dbReference type="InterPro" id="IPR000961">
    <property type="entry name" value="AGC-kinase_C"/>
</dbReference>
<keyword evidence="5 13" id="KW-0418">Kinase</keyword>
<keyword evidence="14" id="KW-1185">Reference proteome</keyword>
<gene>
    <name evidence="13" type="ORF">LY79DRAFT_503426</name>
</gene>
<dbReference type="InterPro" id="IPR011009">
    <property type="entry name" value="Kinase-like_dom_sf"/>
</dbReference>
<dbReference type="GO" id="GO:0004674">
    <property type="term" value="F:protein serine/threonine kinase activity"/>
    <property type="evidence" value="ECO:0007669"/>
    <property type="project" value="UniProtKB-KW"/>
</dbReference>
<accession>A0AAD8VCE0</accession>
<dbReference type="PROSITE" id="PS00107">
    <property type="entry name" value="PROTEIN_KINASE_ATP"/>
    <property type="match status" value="1"/>
</dbReference>
<feature type="region of interest" description="Disordered" evidence="10">
    <location>
        <begin position="415"/>
        <end position="438"/>
    </location>
</feature>
<dbReference type="Gene3D" id="1.10.510.10">
    <property type="entry name" value="Transferase(Phosphotransferase) domain 1"/>
    <property type="match status" value="2"/>
</dbReference>
<keyword evidence="6 9" id="KW-0067">ATP-binding</keyword>
<dbReference type="PROSITE" id="PS51285">
    <property type="entry name" value="AGC_KINASE_CTER"/>
    <property type="match status" value="1"/>
</dbReference>
<keyword evidence="2" id="KW-0723">Serine/threonine-protein kinase</keyword>
<proteinExistence type="predicted"/>
<dbReference type="GO" id="GO:0035556">
    <property type="term" value="P:intracellular signal transduction"/>
    <property type="evidence" value="ECO:0007669"/>
    <property type="project" value="TreeGrafter"/>
</dbReference>
<evidence type="ECO:0000256" key="6">
    <source>
        <dbReference type="ARBA" id="ARBA00022840"/>
    </source>
</evidence>
<comment type="caution">
    <text evidence="13">The sequence shown here is derived from an EMBL/GenBank/DDBJ whole genome shotgun (WGS) entry which is preliminary data.</text>
</comment>
<dbReference type="PANTHER" id="PTHR24356">
    <property type="entry name" value="SERINE/THREONINE-PROTEIN KINASE"/>
    <property type="match status" value="1"/>
</dbReference>
<evidence type="ECO:0000313" key="13">
    <source>
        <dbReference type="EMBL" id="KAK1600003.1"/>
    </source>
</evidence>
<dbReference type="InterPro" id="IPR000719">
    <property type="entry name" value="Prot_kinase_dom"/>
</dbReference>
<dbReference type="GO" id="GO:0005524">
    <property type="term" value="F:ATP binding"/>
    <property type="evidence" value="ECO:0007669"/>
    <property type="project" value="UniProtKB-UniRule"/>
</dbReference>
<dbReference type="InterPro" id="IPR050236">
    <property type="entry name" value="Ser_Thr_kinase_AGC"/>
</dbReference>
<feature type="binding site" evidence="9">
    <location>
        <position position="269"/>
    </location>
    <ligand>
        <name>ATP</name>
        <dbReference type="ChEBI" id="CHEBI:30616"/>
    </ligand>
</feature>
<dbReference type="GeneID" id="85437636"/>